<reference evidence="7 8" key="1">
    <citation type="journal article" date="2019" name="PLoS Biol.">
        <title>Sex chromosomes control vertical transmission of feminizing Wolbachia symbionts in an isopod.</title>
        <authorList>
            <person name="Becking T."/>
            <person name="Chebbi M.A."/>
            <person name="Giraud I."/>
            <person name="Moumen B."/>
            <person name="Laverre T."/>
            <person name="Caubet Y."/>
            <person name="Peccoud J."/>
            <person name="Gilbert C."/>
            <person name="Cordaux R."/>
        </authorList>
    </citation>
    <scope>NUCLEOTIDE SEQUENCE [LARGE SCALE GENOMIC DNA]</scope>
    <source>
        <strain evidence="7">ANa2</strain>
        <tissue evidence="7">Whole body excluding digestive tract and cuticle</tissue>
    </source>
</reference>
<dbReference type="PANTHER" id="PTHR11567">
    <property type="entry name" value="ACID PHOSPHATASE-RELATED"/>
    <property type="match status" value="1"/>
</dbReference>
<dbReference type="EMBL" id="SEYY01000222">
    <property type="protein sequence ID" value="KAB7507768.1"/>
    <property type="molecule type" value="Genomic_DNA"/>
</dbReference>
<evidence type="ECO:0000256" key="3">
    <source>
        <dbReference type="ARBA" id="ARBA00022729"/>
    </source>
</evidence>
<keyword evidence="5" id="KW-1015">Disulfide bond</keyword>
<keyword evidence="8" id="KW-1185">Reference proteome</keyword>
<evidence type="ECO:0000256" key="1">
    <source>
        <dbReference type="ARBA" id="ARBA00000032"/>
    </source>
</evidence>
<evidence type="ECO:0000256" key="2">
    <source>
        <dbReference type="ARBA" id="ARBA00012646"/>
    </source>
</evidence>
<keyword evidence="4" id="KW-0378">Hydrolase</keyword>
<dbReference type="PANTHER" id="PTHR11567:SF211">
    <property type="entry name" value="PROSTATIC ACID PHOSPHATASE"/>
    <property type="match status" value="1"/>
</dbReference>
<evidence type="ECO:0000313" key="8">
    <source>
        <dbReference type="Proteomes" id="UP000326759"/>
    </source>
</evidence>
<accession>A0A5N5TNM8</accession>
<evidence type="ECO:0000256" key="4">
    <source>
        <dbReference type="ARBA" id="ARBA00022801"/>
    </source>
</evidence>
<sequence length="262" mass="30874">MSAECVMAAFYHPDEKAEFREDFPWLPTPIHTAPKGYDKLLNIDDACPRAVTEFLKVRNTPEIQDYNKENEELYKYISEHSGFNVTKVVDVLILFDALRIERWYNLTIPNWAIKKYKEMNIVSDFFYELYSYTLELKRLRAGPLLRTITENMIIKLQNNLSRRKMHIYYQNDTTLVNQPHELNIPGCSFECPLSDWINLIQDVIPQDWEKECKSIDPLQNYSDISYSTENTEMGVMDTEMGEMDIEMAILQQNDIRNITSNK</sequence>
<protein>
    <recommendedName>
        <fullName evidence="2">acid phosphatase</fullName>
        <ecNumber evidence="2">3.1.3.2</ecNumber>
    </recommendedName>
</protein>
<dbReference type="GO" id="GO:0003993">
    <property type="term" value="F:acid phosphatase activity"/>
    <property type="evidence" value="ECO:0007669"/>
    <property type="project" value="UniProtKB-EC"/>
</dbReference>
<evidence type="ECO:0000256" key="5">
    <source>
        <dbReference type="ARBA" id="ARBA00023157"/>
    </source>
</evidence>
<dbReference type="InterPro" id="IPR029033">
    <property type="entry name" value="His_PPase_superfam"/>
</dbReference>
<keyword evidence="3" id="KW-0732">Signal</keyword>
<dbReference type="Proteomes" id="UP000326759">
    <property type="component" value="Unassembled WGS sequence"/>
</dbReference>
<evidence type="ECO:0000256" key="6">
    <source>
        <dbReference type="ARBA" id="ARBA00023180"/>
    </source>
</evidence>
<evidence type="ECO:0000313" key="7">
    <source>
        <dbReference type="EMBL" id="KAB7507768.1"/>
    </source>
</evidence>
<dbReference type="AlphaFoldDB" id="A0A5N5TNM8"/>
<dbReference type="InterPro" id="IPR050645">
    <property type="entry name" value="Histidine_acid_phosphatase"/>
</dbReference>
<keyword evidence="6" id="KW-0325">Glycoprotein</keyword>
<dbReference type="SUPFAM" id="SSF53254">
    <property type="entry name" value="Phosphoglycerate mutase-like"/>
    <property type="match status" value="1"/>
</dbReference>
<gene>
    <name evidence="7" type="ORF">Anas_01623</name>
</gene>
<organism evidence="7 8">
    <name type="scientific">Armadillidium nasatum</name>
    <dbReference type="NCBI Taxonomy" id="96803"/>
    <lineage>
        <taxon>Eukaryota</taxon>
        <taxon>Metazoa</taxon>
        <taxon>Ecdysozoa</taxon>
        <taxon>Arthropoda</taxon>
        <taxon>Crustacea</taxon>
        <taxon>Multicrustacea</taxon>
        <taxon>Malacostraca</taxon>
        <taxon>Eumalacostraca</taxon>
        <taxon>Peracarida</taxon>
        <taxon>Isopoda</taxon>
        <taxon>Oniscidea</taxon>
        <taxon>Crinocheta</taxon>
        <taxon>Armadillidiidae</taxon>
        <taxon>Armadillidium</taxon>
    </lineage>
</organism>
<dbReference type="EC" id="3.1.3.2" evidence="2"/>
<dbReference type="OrthoDB" id="10257284at2759"/>
<comment type="catalytic activity">
    <reaction evidence="1">
        <text>a phosphate monoester + H2O = an alcohol + phosphate</text>
        <dbReference type="Rhea" id="RHEA:15017"/>
        <dbReference type="ChEBI" id="CHEBI:15377"/>
        <dbReference type="ChEBI" id="CHEBI:30879"/>
        <dbReference type="ChEBI" id="CHEBI:43474"/>
        <dbReference type="ChEBI" id="CHEBI:67140"/>
        <dbReference type="EC" id="3.1.3.2"/>
    </reaction>
</comment>
<name>A0A5N5TNM8_9CRUS</name>
<comment type="caution">
    <text evidence="7">The sequence shown here is derived from an EMBL/GenBank/DDBJ whole genome shotgun (WGS) entry which is preliminary data.</text>
</comment>
<proteinExistence type="predicted"/>
<dbReference type="Gene3D" id="3.40.50.1240">
    <property type="entry name" value="Phosphoglycerate mutase-like"/>
    <property type="match status" value="1"/>
</dbReference>